<evidence type="ECO:0000313" key="2">
    <source>
        <dbReference type="EMBL" id="GMI40206.1"/>
    </source>
</evidence>
<evidence type="ECO:0000259" key="1">
    <source>
        <dbReference type="Pfam" id="PF14870"/>
    </source>
</evidence>
<organism evidence="2 3">
    <name type="scientific">Tetraparma gracilis</name>
    <dbReference type="NCBI Taxonomy" id="2962635"/>
    <lineage>
        <taxon>Eukaryota</taxon>
        <taxon>Sar</taxon>
        <taxon>Stramenopiles</taxon>
        <taxon>Ochrophyta</taxon>
        <taxon>Bolidophyceae</taxon>
        <taxon>Parmales</taxon>
        <taxon>Triparmaceae</taxon>
        <taxon>Tetraparma</taxon>
    </lineage>
</organism>
<reference evidence="2 3" key="1">
    <citation type="journal article" date="2023" name="Commun. Biol.">
        <title>Genome analysis of Parmales, the sister group of diatoms, reveals the evolutionary specialization of diatoms from phago-mixotrophs to photoautotrophs.</title>
        <authorList>
            <person name="Ban H."/>
            <person name="Sato S."/>
            <person name="Yoshikawa S."/>
            <person name="Yamada K."/>
            <person name="Nakamura Y."/>
            <person name="Ichinomiya M."/>
            <person name="Sato N."/>
            <person name="Blanc-Mathieu R."/>
            <person name="Endo H."/>
            <person name="Kuwata A."/>
            <person name="Ogata H."/>
        </authorList>
    </citation>
    <scope>NUCLEOTIDE SEQUENCE [LARGE SCALE GENOMIC DNA]</scope>
</reference>
<name>A0ABQ6N5N6_9STRA</name>
<dbReference type="InterPro" id="IPR028203">
    <property type="entry name" value="PSII_CF48-like_dom"/>
</dbReference>
<dbReference type="PANTHER" id="PTHR47199">
    <property type="entry name" value="PHOTOSYSTEM II STABILITY/ASSEMBLY FACTOR HCF136, CHLOROPLASTIC"/>
    <property type="match status" value="1"/>
</dbReference>
<comment type="caution">
    <text evidence="2">The sequence shown here is derived from an EMBL/GenBank/DDBJ whole genome shotgun (WGS) entry which is preliminary data.</text>
</comment>
<accession>A0ABQ6N5N6</accession>
<feature type="non-terminal residue" evidence="2">
    <location>
        <position position="1"/>
    </location>
</feature>
<feature type="domain" description="Photosynthesis system II assembly factor Ycf48/Hcf136-like" evidence="1">
    <location>
        <begin position="4"/>
        <end position="79"/>
    </location>
</feature>
<sequence>FVESDIKTGGYGITDVTFRNDKEVWAVGGSNTMYFSKDGGKSFAFDSSANKIPGNLYTVKFFPDGKGFALGSSGVLLRYKGLKA</sequence>
<dbReference type="Pfam" id="PF14870">
    <property type="entry name" value="PSII_BNR"/>
    <property type="match status" value="1"/>
</dbReference>
<proteinExistence type="predicted"/>
<dbReference type="SUPFAM" id="SSF110296">
    <property type="entry name" value="Oligoxyloglucan reducing end-specific cellobiohydrolase"/>
    <property type="match status" value="1"/>
</dbReference>
<keyword evidence="3" id="KW-1185">Reference proteome</keyword>
<gene>
    <name evidence="2" type="ORF">TeGR_g10853</name>
</gene>
<dbReference type="PANTHER" id="PTHR47199:SF2">
    <property type="entry name" value="PHOTOSYSTEM II STABILITY_ASSEMBLY FACTOR HCF136, CHLOROPLASTIC"/>
    <property type="match status" value="1"/>
</dbReference>
<dbReference type="Proteomes" id="UP001165060">
    <property type="component" value="Unassembled WGS sequence"/>
</dbReference>
<dbReference type="EMBL" id="BRYB01000916">
    <property type="protein sequence ID" value="GMI40206.1"/>
    <property type="molecule type" value="Genomic_DNA"/>
</dbReference>
<evidence type="ECO:0000313" key="3">
    <source>
        <dbReference type="Proteomes" id="UP001165060"/>
    </source>
</evidence>
<protein>
    <recommendedName>
        <fullName evidence="1">Photosynthesis system II assembly factor Ycf48/Hcf136-like domain-containing protein</fullName>
    </recommendedName>
</protein>